<dbReference type="AlphaFoldDB" id="A0AAD4BLX9"/>
<feature type="compositionally biased region" description="Polar residues" evidence="1">
    <location>
        <begin position="154"/>
        <end position="167"/>
    </location>
</feature>
<name>A0AAD4BLX9_BOLED</name>
<dbReference type="PANTHER" id="PTHR10963">
    <property type="entry name" value="GLYCOSYL HYDROLASE-RELATED"/>
    <property type="match status" value="1"/>
</dbReference>
<dbReference type="Gene3D" id="2.60.120.200">
    <property type="match status" value="1"/>
</dbReference>
<keyword evidence="4" id="KW-0378">Hydrolase</keyword>
<reference evidence="4" key="2">
    <citation type="journal article" date="2020" name="Nat. Commun.">
        <title>Large-scale genome sequencing of mycorrhizal fungi provides insights into the early evolution of symbiotic traits.</title>
        <authorList>
            <person name="Miyauchi S."/>
            <person name="Kiss E."/>
            <person name="Kuo A."/>
            <person name="Drula E."/>
            <person name="Kohler A."/>
            <person name="Sanchez-Garcia M."/>
            <person name="Morin E."/>
            <person name="Andreopoulos B."/>
            <person name="Barry K.W."/>
            <person name="Bonito G."/>
            <person name="Buee M."/>
            <person name="Carver A."/>
            <person name="Chen C."/>
            <person name="Cichocki N."/>
            <person name="Clum A."/>
            <person name="Culley D."/>
            <person name="Crous P.W."/>
            <person name="Fauchery L."/>
            <person name="Girlanda M."/>
            <person name="Hayes R.D."/>
            <person name="Keri Z."/>
            <person name="LaButti K."/>
            <person name="Lipzen A."/>
            <person name="Lombard V."/>
            <person name="Magnuson J."/>
            <person name="Maillard F."/>
            <person name="Murat C."/>
            <person name="Nolan M."/>
            <person name="Ohm R.A."/>
            <person name="Pangilinan J."/>
            <person name="Pereira M.F."/>
            <person name="Perotto S."/>
            <person name="Peter M."/>
            <person name="Pfister S."/>
            <person name="Riley R."/>
            <person name="Sitrit Y."/>
            <person name="Stielow J.B."/>
            <person name="Szollosi G."/>
            <person name="Zifcakova L."/>
            <person name="Stursova M."/>
            <person name="Spatafora J.W."/>
            <person name="Tedersoo L."/>
            <person name="Vaario L.M."/>
            <person name="Yamada A."/>
            <person name="Yan M."/>
            <person name="Wang P."/>
            <person name="Xu J."/>
            <person name="Bruns T."/>
            <person name="Baldrian P."/>
            <person name="Vilgalys R."/>
            <person name="Dunand C."/>
            <person name="Henrissat B."/>
            <person name="Grigoriev I.V."/>
            <person name="Hibbett D."/>
            <person name="Nagy L.G."/>
            <person name="Martin F.M."/>
        </authorList>
    </citation>
    <scope>NUCLEOTIDE SEQUENCE</scope>
    <source>
        <strain evidence="4">BED1</strain>
    </source>
</reference>
<dbReference type="InterPro" id="IPR013320">
    <property type="entry name" value="ConA-like_dom_sf"/>
</dbReference>
<evidence type="ECO:0000313" key="4">
    <source>
        <dbReference type="EMBL" id="KAF8434387.1"/>
    </source>
</evidence>
<dbReference type="GO" id="GO:0004553">
    <property type="term" value="F:hydrolase activity, hydrolyzing O-glycosyl compounds"/>
    <property type="evidence" value="ECO:0007669"/>
    <property type="project" value="InterPro"/>
</dbReference>
<comment type="caution">
    <text evidence="4">The sequence shown here is derived from an EMBL/GenBank/DDBJ whole genome shotgun (WGS) entry which is preliminary data.</text>
</comment>
<dbReference type="SUPFAM" id="SSF49899">
    <property type="entry name" value="Concanavalin A-like lectins/glucanases"/>
    <property type="match status" value="1"/>
</dbReference>
<dbReference type="EMBL" id="WHUW01000029">
    <property type="protein sequence ID" value="KAF8434387.1"/>
    <property type="molecule type" value="Genomic_DNA"/>
</dbReference>
<feature type="region of interest" description="Disordered" evidence="1">
    <location>
        <begin position="148"/>
        <end position="167"/>
    </location>
</feature>
<dbReference type="Proteomes" id="UP001194468">
    <property type="component" value="Unassembled WGS sequence"/>
</dbReference>
<proteinExistence type="predicted"/>
<evidence type="ECO:0000259" key="3">
    <source>
        <dbReference type="PROSITE" id="PS51762"/>
    </source>
</evidence>
<feature type="signal peptide" evidence="2">
    <location>
        <begin position="1"/>
        <end position="21"/>
    </location>
</feature>
<dbReference type="PROSITE" id="PS51762">
    <property type="entry name" value="GH16_2"/>
    <property type="match status" value="1"/>
</dbReference>
<protein>
    <submittedName>
        <fullName evidence="4">Glycoside hydrolase family 16 protein</fullName>
    </submittedName>
</protein>
<dbReference type="GO" id="GO:0009251">
    <property type="term" value="P:glucan catabolic process"/>
    <property type="evidence" value="ECO:0007669"/>
    <property type="project" value="TreeGrafter"/>
</dbReference>
<feature type="chain" id="PRO_5042117054" evidence="2">
    <location>
        <begin position="22"/>
        <end position="313"/>
    </location>
</feature>
<sequence>MGSGLFAKSLTLLAAIQCATSATYSQSSSLTGQKFLDAFTWHTAADPNFGRVNYIDYPAAQSKGLVSVSRNQVTLRADSTTKLNPMGPGRDSFNLVSNDHFDIAHMPEGCGTWPAVWSELGNNWPNGGEIDIVEGVNNQSPDSITLHTGPGCTMPSQRQMSGTSRGNDCNAYETDNTSCGVKVKSANSFGPSFNAAGGGWYAIERTPSFIKVFFWSRHDPTTPKDVSSPGPNINTGNWGTPAAYFPSSSSCDFNTHLTAFNIVIDLDFCGAWAGNAQVYSSAGCPSTCADYVNFNPSAFQNAYFTFNALTIYE</sequence>
<gene>
    <name evidence="4" type="ORF">L210DRAFT_957076</name>
</gene>
<feature type="domain" description="GH16" evidence="3">
    <location>
        <begin position="39"/>
        <end position="281"/>
    </location>
</feature>
<organism evidence="4 5">
    <name type="scientific">Boletus edulis BED1</name>
    <dbReference type="NCBI Taxonomy" id="1328754"/>
    <lineage>
        <taxon>Eukaryota</taxon>
        <taxon>Fungi</taxon>
        <taxon>Dikarya</taxon>
        <taxon>Basidiomycota</taxon>
        <taxon>Agaricomycotina</taxon>
        <taxon>Agaricomycetes</taxon>
        <taxon>Agaricomycetidae</taxon>
        <taxon>Boletales</taxon>
        <taxon>Boletineae</taxon>
        <taxon>Boletaceae</taxon>
        <taxon>Boletoideae</taxon>
        <taxon>Boletus</taxon>
    </lineage>
</organism>
<evidence type="ECO:0000256" key="2">
    <source>
        <dbReference type="SAM" id="SignalP"/>
    </source>
</evidence>
<dbReference type="InterPro" id="IPR000757">
    <property type="entry name" value="Beta-glucanase-like"/>
</dbReference>
<dbReference type="Pfam" id="PF26113">
    <property type="entry name" value="GH16_XgeA"/>
    <property type="match status" value="1"/>
</dbReference>
<accession>A0AAD4BLX9</accession>
<keyword evidence="5" id="KW-1185">Reference proteome</keyword>
<dbReference type="PANTHER" id="PTHR10963:SF24">
    <property type="entry name" value="GLYCOSIDASE C21B10.07-RELATED"/>
    <property type="match status" value="1"/>
</dbReference>
<evidence type="ECO:0000256" key="1">
    <source>
        <dbReference type="SAM" id="MobiDB-lite"/>
    </source>
</evidence>
<reference evidence="4" key="1">
    <citation type="submission" date="2019-10" db="EMBL/GenBank/DDBJ databases">
        <authorList>
            <consortium name="DOE Joint Genome Institute"/>
            <person name="Kuo A."/>
            <person name="Miyauchi S."/>
            <person name="Kiss E."/>
            <person name="Drula E."/>
            <person name="Kohler A."/>
            <person name="Sanchez-Garcia M."/>
            <person name="Andreopoulos B."/>
            <person name="Barry K.W."/>
            <person name="Bonito G."/>
            <person name="Buee M."/>
            <person name="Carver A."/>
            <person name="Chen C."/>
            <person name="Cichocki N."/>
            <person name="Clum A."/>
            <person name="Culley D."/>
            <person name="Crous P.W."/>
            <person name="Fauchery L."/>
            <person name="Girlanda M."/>
            <person name="Hayes R."/>
            <person name="Keri Z."/>
            <person name="LaButti K."/>
            <person name="Lipzen A."/>
            <person name="Lombard V."/>
            <person name="Magnuson J."/>
            <person name="Maillard F."/>
            <person name="Morin E."/>
            <person name="Murat C."/>
            <person name="Nolan M."/>
            <person name="Ohm R."/>
            <person name="Pangilinan J."/>
            <person name="Pereira M."/>
            <person name="Perotto S."/>
            <person name="Peter M."/>
            <person name="Riley R."/>
            <person name="Sitrit Y."/>
            <person name="Stielow B."/>
            <person name="Szollosi G."/>
            <person name="Zifcakova L."/>
            <person name="Stursova M."/>
            <person name="Spatafora J.W."/>
            <person name="Tedersoo L."/>
            <person name="Vaario L.-M."/>
            <person name="Yamada A."/>
            <person name="Yan M."/>
            <person name="Wang P."/>
            <person name="Xu J."/>
            <person name="Bruns T."/>
            <person name="Baldrian P."/>
            <person name="Vilgalys R."/>
            <person name="Henrissat B."/>
            <person name="Grigoriev I.V."/>
            <person name="Hibbett D."/>
            <person name="Nagy L.G."/>
            <person name="Martin F.M."/>
        </authorList>
    </citation>
    <scope>NUCLEOTIDE SEQUENCE</scope>
    <source>
        <strain evidence="4">BED1</strain>
    </source>
</reference>
<keyword evidence="2" id="KW-0732">Signal</keyword>
<dbReference type="CDD" id="cd02181">
    <property type="entry name" value="GH16_fungal_Lam16A_glucanase"/>
    <property type="match status" value="1"/>
</dbReference>
<dbReference type="InterPro" id="IPR050546">
    <property type="entry name" value="Glycosyl_Hydrlase_16"/>
</dbReference>
<evidence type="ECO:0000313" key="5">
    <source>
        <dbReference type="Proteomes" id="UP001194468"/>
    </source>
</evidence>